<dbReference type="OrthoDB" id="5120053at2"/>
<evidence type="ECO:0000256" key="1">
    <source>
        <dbReference type="SAM" id="MobiDB-lite"/>
    </source>
</evidence>
<dbReference type="PROSITE" id="PS51257">
    <property type="entry name" value="PROKAR_LIPOPROTEIN"/>
    <property type="match status" value="1"/>
</dbReference>
<evidence type="ECO:0000313" key="4">
    <source>
        <dbReference type="Proteomes" id="UP000278886"/>
    </source>
</evidence>
<proteinExistence type="predicted"/>
<protein>
    <submittedName>
        <fullName evidence="3">Uncharacterized protein</fullName>
    </submittedName>
</protein>
<accession>A0A387B8K1</accession>
<dbReference type="KEGG" id="lyd:D7I47_10680"/>
<keyword evidence="2" id="KW-0732">Signal</keyword>
<sequence length="189" mass="19704">MLPPSRSTPRPRTILLALAAVGLATALTACDPLPPDPSPSPSVVDTPTPTAETDEPTPEPTSTTPSGTVDPALVENVRDAIASGNTAALEGYFTDPVRVVIAASEADDQLSPVDAVLSLDYVGPGVGTWDFALPEATVDGYRTSVYYADYFPEDVIVGRSSEGPVVAFSPAGDGIDTVFMSIDEDLLFY</sequence>
<evidence type="ECO:0000256" key="2">
    <source>
        <dbReference type="SAM" id="SignalP"/>
    </source>
</evidence>
<feature type="chain" id="PRO_5017289374" evidence="2">
    <location>
        <begin position="30"/>
        <end position="189"/>
    </location>
</feature>
<name>A0A387B8K1_9MICO</name>
<feature type="region of interest" description="Disordered" evidence="1">
    <location>
        <begin position="28"/>
        <end position="70"/>
    </location>
</feature>
<dbReference type="Proteomes" id="UP000278886">
    <property type="component" value="Chromosome"/>
</dbReference>
<dbReference type="RefSeq" id="WP_120763020.1">
    <property type="nucleotide sequence ID" value="NZ_CP032630.1"/>
</dbReference>
<dbReference type="EMBL" id="CP032630">
    <property type="protein sequence ID" value="AYF98673.1"/>
    <property type="molecule type" value="Genomic_DNA"/>
</dbReference>
<feature type="signal peptide" evidence="2">
    <location>
        <begin position="1"/>
        <end position="29"/>
    </location>
</feature>
<organism evidence="3 4">
    <name type="scientific">Protaetiibacter intestinalis</name>
    <dbReference type="NCBI Taxonomy" id="2419774"/>
    <lineage>
        <taxon>Bacteria</taxon>
        <taxon>Bacillati</taxon>
        <taxon>Actinomycetota</taxon>
        <taxon>Actinomycetes</taxon>
        <taxon>Micrococcales</taxon>
        <taxon>Microbacteriaceae</taxon>
        <taxon>Protaetiibacter</taxon>
    </lineage>
</organism>
<reference evidence="4" key="1">
    <citation type="submission" date="2018-09" db="EMBL/GenBank/DDBJ databases">
        <title>Genome sequencing of strain 2DFWR-13.</title>
        <authorList>
            <person name="Heo J."/>
            <person name="Kim S.-J."/>
            <person name="Kwon S.-W."/>
        </authorList>
    </citation>
    <scope>NUCLEOTIDE SEQUENCE [LARGE SCALE GENOMIC DNA]</scope>
    <source>
        <strain evidence="4">2DFWR-13</strain>
    </source>
</reference>
<dbReference type="AlphaFoldDB" id="A0A387B8K1"/>
<feature type="compositionally biased region" description="Low complexity" evidence="1">
    <location>
        <begin position="41"/>
        <end position="51"/>
    </location>
</feature>
<keyword evidence="4" id="KW-1185">Reference proteome</keyword>
<gene>
    <name evidence="3" type="ORF">D7I47_10680</name>
</gene>
<evidence type="ECO:0000313" key="3">
    <source>
        <dbReference type="EMBL" id="AYF98673.1"/>
    </source>
</evidence>